<protein>
    <recommendedName>
        <fullName evidence="2">non-specific serine/threonine protein kinase</fullName>
        <ecNumber evidence="2">2.7.11.1</ecNumber>
    </recommendedName>
</protein>
<dbReference type="OrthoDB" id="4062651at2759"/>
<organism evidence="11 12">
    <name type="scientific">Senna tora</name>
    <dbReference type="NCBI Taxonomy" id="362788"/>
    <lineage>
        <taxon>Eukaryota</taxon>
        <taxon>Viridiplantae</taxon>
        <taxon>Streptophyta</taxon>
        <taxon>Embryophyta</taxon>
        <taxon>Tracheophyta</taxon>
        <taxon>Spermatophyta</taxon>
        <taxon>Magnoliopsida</taxon>
        <taxon>eudicotyledons</taxon>
        <taxon>Gunneridae</taxon>
        <taxon>Pentapetalae</taxon>
        <taxon>rosids</taxon>
        <taxon>fabids</taxon>
        <taxon>Fabales</taxon>
        <taxon>Fabaceae</taxon>
        <taxon>Caesalpinioideae</taxon>
        <taxon>Cassia clade</taxon>
        <taxon>Senna</taxon>
    </lineage>
</organism>
<dbReference type="GO" id="GO:0004674">
    <property type="term" value="F:protein serine/threonine kinase activity"/>
    <property type="evidence" value="ECO:0007669"/>
    <property type="project" value="UniProtKB-KW"/>
</dbReference>
<gene>
    <name evidence="11" type="ORF">G2W53_002942</name>
</gene>
<evidence type="ECO:0000259" key="10">
    <source>
        <dbReference type="PROSITE" id="PS50011"/>
    </source>
</evidence>
<dbReference type="Gene3D" id="3.30.200.20">
    <property type="entry name" value="Phosphorylase Kinase, domain 1"/>
    <property type="match status" value="1"/>
</dbReference>
<comment type="catalytic activity">
    <reaction evidence="8">
        <text>L-seryl-[protein] + ATP = O-phospho-L-seryl-[protein] + ADP + H(+)</text>
        <dbReference type="Rhea" id="RHEA:17989"/>
        <dbReference type="Rhea" id="RHEA-COMP:9863"/>
        <dbReference type="Rhea" id="RHEA-COMP:11604"/>
        <dbReference type="ChEBI" id="CHEBI:15378"/>
        <dbReference type="ChEBI" id="CHEBI:29999"/>
        <dbReference type="ChEBI" id="CHEBI:30616"/>
        <dbReference type="ChEBI" id="CHEBI:83421"/>
        <dbReference type="ChEBI" id="CHEBI:456216"/>
        <dbReference type="EC" id="2.7.11.1"/>
    </reaction>
</comment>
<dbReference type="PROSITE" id="PS00107">
    <property type="entry name" value="PROTEIN_KINASE_ATP"/>
    <property type="match status" value="1"/>
</dbReference>
<keyword evidence="3" id="KW-0723">Serine/threonine-protein kinase</keyword>
<evidence type="ECO:0000313" key="11">
    <source>
        <dbReference type="EMBL" id="KAF7840644.1"/>
    </source>
</evidence>
<dbReference type="PANTHER" id="PTHR47985">
    <property type="entry name" value="OS07G0668900 PROTEIN"/>
    <property type="match status" value="1"/>
</dbReference>
<dbReference type="Pfam" id="PF07714">
    <property type="entry name" value="PK_Tyr_Ser-Thr"/>
    <property type="match status" value="1"/>
</dbReference>
<dbReference type="GO" id="GO:0005524">
    <property type="term" value="F:ATP binding"/>
    <property type="evidence" value="ECO:0007669"/>
    <property type="project" value="UniProtKB-UniRule"/>
</dbReference>
<keyword evidence="6" id="KW-0449">Lipoprotein</keyword>
<proteinExistence type="predicted"/>
<dbReference type="FunFam" id="3.30.200.20:FF:000244">
    <property type="entry name" value="Serine/threonine-protein kinase CDL1-like"/>
    <property type="match status" value="1"/>
</dbReference>
<accession>A0A835CFV1</accession>
<keyword evidence="11" id="KW-0418">Kinase</keyword>
<dbReference type="InterPro" id="IPR017441">
    <property type="entry name" value="Protein_kinase_ATP_BS"/>
</dbReference>
<feature type="domain" description="Protein kinase" evidence="10">
    <location>
        <begin position="79"/>
        <end position="321"/>
    </location>
</feature>
<evidence type="ECO:0000256" key="3">
    <source>
        <dbReference type="ARBA" id="ARBA00022527"/>
    </source>
</evidence>
<name>A0A835CFV1_9FABA</name>
<evidence type="ECO:0000256" key="8">
    <source>
        <dbReference type="ARBA" id="ARBA00048679"/>
    </source>
</evidence>
<evidence type="ECO:0000256" key="4">
    <source>
        <dbReference type="ARBA" id="ARBA00023136"/>
    </source>
</evidence>
<keyword evidence="9" id="KW-0067">ATP-binding</keyword>
<reference evidence="11" key="1">
    <citation type="submission" date="2020-09" db="EMBL/GenBank/DDBJ databases">
        <title>Genome-Enabled Discovery of Anthraquinone Biosynthesis in Senna tora.</title>
        <authorList>
            <person name="Kang S.-H."/>
            <person name="Pandey R.P."/>
            <person name="Lee C.-M."/>
            <person name="Sim J.-S."/>
            <person name="Jeong J.-T."/>
            <person name="Choi B.-S."/>
            <person name="Jung M."/>
            <person name="Ginzburg D."/>
            <person name="Zhao K."/>
            <person name="Won S.Y."/>
            <person name="Oh T.-J."/>
            <person name="Yu Y."/>
            <person name="Kim N.-H."/>
            <person name="Lee O.R."/>
            <person name="Lee T.-H."/>
            <person name="Bashyal P."/>
            <person name="Kim T.-S."/>
            <person name="Lee W.-H."/>
            <person name="Kawkins C."/>
            <person name="Kim C.-K."/>
            <person name="Kim J.S."/>
            <person name="Ahn B.O."/>
            <person name="Rhee S.Y."/>
            <person name="Sohng J.K."/>
        </authorList>
    </citation>
    <scope>NUCLEOTIDE SEQUENCE</scope>
    <source>
        <tissue evidence="11">Leaf</tissue>
    </source>
</reference>
<dbReference type="PANTHER" id="PTHR47985:SF90">
    <property type="entry name" value="RECEPTOR SERINE_THREONINE KINASE"/>
    <property type="match status" value="1"/>
</dbReference>
<comment type="subcellular location">
    <subcellularLocation>
        <location evidence="1">Cell membrane</location>
        <topology evidence="1">Lipid-anchor</topology>
    </subcellularLocation>
</comment>
<keyword evidence="12" id="KW-1185">Reference proteome</keyword>
<dbReference type="SUPFAM" id="SSF56112">
    <property type="entry name" value="Protein kinase-like (PK-like)"/>
    <property type="match status" value="1"/>
</dbReference>
<evidence type="ECO:0000256" key="2">
    <source>
        <dbReference type="ARBA" id="ARBA00012513"/>
    </source>
</evidence>
<keyword evidence="5" id="KW-0564">Palmitate</keyword>
<evidence type="ECO:0000256" key="5">
    <source>
        <dbReference type="ARBA" id="ARBA00023139"/>
    </source>
</evidence>
<dbReference type="InterPro" id="IPR000719">
    <property type="entry name" value="Prot_kinase_dom"/>
</dbReference>
<keyword evidence="4" id="KW-0472">Membrane</keyword>
<sequence length="321" mass="35912">MACFPCCKSDVETAPLSKTPTEHLKTRKSTIKSIWGALSSKTGSSRQRQIAAEIRKYGTAKNNAKVFTYQEIASATNDFSSDCLIGEGGFGNVYKGFIQSINQAVAVKQLDRNKLQGTREFFTEVVMLSLVRHPNLVRLIGYCVEGDHRILVYEFMANGSLESHLLGHVTTKSDVYSFGVVMLEIITGRRVYDTSRAESEQNLIDWAQPLFEDREKFTLMVDPLLKDKFPVKGLFKALAVAAMCLQEEADTRPLMSDVVTALQHLTLPVNGDKCNKGESVKFAGHVESFRVGKHILGRKPLELELLLFFLFHVISNTQKLE</sequence>
<dbReference type="EMBL" id="JAAIUW010000002">
    <property type="protein sequence ID" value="KAF7840644.1"/>
    <property type="molecule type" value="Genomic_DNA"/>
</dbReference>
<evidence type="ECO:0000256" key="1">
    <source>
        <dbReference type="ARBA" id="ARBA00004193"/>
    </source>
</evidence>
<evidence type="ECO:0000256" key="6">
    <source>
        <dbReference type="ARBA" id="ARBA00023288"/>
    </source>
</evidence>
<evidence type="ECO:0000256" key="9">
    <source>
        <dbReference type="PROSITE-ProRule" id="PRU10141"/>
    </source>
</evidence>
<dbReference type="EC" id="2.7.11.1" evidence="2"/>
<comment type="catalytic activity">
    <reaction evidence="7">
        <text>L-threonyl-[protein] + ATP = O-phospho-L-threonyl-[protein] + ADP + H(+)</text>
        <dbReference type="Rhea" id="RHEA:46608"/>
        <dbReference type="Rhea" id="RHEA-COMP:11060"/>
        <dbReference type="Rhea" id="RHEA-COMP:11605"/>
        <dbReference type="ChEBI" id="CHEBI:15378"/>
        <dbReference type="ChEBI" id="CHEBI:30013"/>
        <dbReference type="ChEBI" id="CHEBI:30616"/>
        <dbReference type="ChEBI" id="CHEBI:61977"/>
        <dbReference type="ChEBI" id="CHEBI:456216"/>
        <dbReference type="EC" id="2.7.11.1"/>
    </reaction>
</comment>
<dbReference type="InterPro" id="IPR001245">
    <property type="entry name" value="Ser-Thr/Tyr_kinase_cat_dom"/>
</dbReference>
<dbReference type="Gene3D" id="1.10.510.10">
    <property type="entry name" value="Transferase(Phosphotransferase) domain 1"/>
    <property type="match status" value="1"/>
</dbReference>
<evidence type="ECO:0000256" key="7">
    <source>
        <dbReference type="ARBA" id="ARBA00047899"/>
    </source>
</evidence>
<comment type="caution">
    <text evidence="11">The sequence shown here is derived from an EMBL/GenBank/DDBJ whole genome shotgun (WGS) entry which is preliminary data.</text>
</comment>
<keyword evidence="11" id="KW-0808">Transferase</keyword>
<keyword evidence="9" id="KW-0547">Nucleotide-binding</keyword>
<dbReference type="Proteomes" id="UP000634136">
    <property type="component" value="Unassembled WGS sequence"/>
</dbReference>
<evidence type="ECO:0000313" key="12">
    <source>
        <dbReference type="Proteomes" id="UP000634136"/>
    </source>
</evidence>
<dbReference type="InterPro" id="IPR011009">
    <property type="entry name" value="Kinase-like_dom_sf"/>
</dbReference>
<dbReference type="GO" id="GO:0005886">
    <property type="term" value="C:plasma membrane"/>
    <property type="evidence" value="ECO:0007669"/>
    <property type="project" value="UniProtKB-SubCell"/>
</dbReference>
<feature type="binding site" evidence="9">
    <location>
        <position position="108"/>
    </location>
    <ligand>
        <name>ATP</name>
        <dbReference type="ChEBI" id="CHEBI:30616"/>
    </ligand>
</feature>
<dbReference type="PROSITE" id="PS50011">
    <property type="entry name" value="PROTEIN_KINASE_DOM"/>
    <property type="match status" value="1"/>
</dbReference>
<dbReference type="AlphaFoldDB" id="A0A835CFV1"/>